<dbReference type="Pfam" id="PF01596">
    <property type="entry name" value="Methyltransf_3"/>
    <property type="match status" value="1"/>
</dbReference>
<feature type="compositionally biased region" description="Pro residues" evidence="5">
    <location>
        <begin position="93"/>
        <end position="102"/>
    </location>
</feature>
<evidence type="ECO:0000256" key="4">
    <source>
        <dbReference type="ARBA" id="ARBA00023453"/>
    </source>
</evidence>
<dbReference type="EMBL" id="BRYB01001973">
    <property type="protein sequence ID" value="GMI37393.1"/>
    <property type="molecule type" value="Genomic_DNA"/>
</dbReference>
<dbReference type="Proteomes" id="UP001165060">
    <property type="component" value="Unassembled WGS sequence"/>
</dbReference>
<evidence type="ECO:0000256" key="3">
    <source>
        <dbReference type="ARBA" id="ARBA00022691"/>
    </source>
</evidence>
<dbReference type="InterPro" id="IPR050362">
    <property type="entry name" value="Cation-dep_OMT"/>
</dbReference>
<feature type="compositionally biased region" description="Low complexity" evidence="5">
    <location>
        <begin position="82"/>
        <end position="92"/>
    </location>
</feature>
<evidence type="ECO:0000256" key="1">
    <source>
        <dbReference type="ARBA" id="ARBA00022603"/>
    </source>
</evidence>
<protein>
    <recommendedName>
        <fullName evidence="8">O-methyltransferase</fullName>
    </recommendedName>
</protein>
<dbReference type="PROSITE" id="PS51682">
    <property type="entry name" value="SAM_OMT_I"/>
    <property type="match status" value="1"/>
</dbReference>
<dbReference type="PANTHER" id="PTHR10509:SF14">
    <property type="entry name" value="CAFFEOYL-COA O-METHYLTRANSFERASE 3-RELATED"/>
    <property type="match status" value="1"/>
</dbReference>
<evidence type="ECO:0000313" key="6">
    <source>
        <dbReference type="EMBL" id="GMI37393.1"/>
    </source>
</evidence>
<dbReference type="InterPro" id="IPR029063">
    <property type="entry name" value="SAM-dependent_MTases_sf"/>
</dbReference>
<keyword evidence="7" id="KW-1185">Reference proteome</keyword>
<feature type="compositionally biased region" description="Basic residues" evidence="5">
    <location>
        <begin position="60"/>
        <end position="71"/>
    </location>
</feature>
<dbReference type="InterPro" id="IPR002935">
    <property type="entry name" value="SAM_O-MeTrfase"/>
</dbReference>
<keyword evidence="3" id="KW-0949">S-adenosyl-L-methionine</keyword>
<accession>A0ABQ6N006</accession>
<dbReference type="CDD" id="cd02440">
    <property type="entry name" value="AdoMet_MTases"/>
    <property type="match status" value="1"/>
</dbReference>
<dbReference type="SUPFAM" id="SSF53335">
    <property type="entry name" value="S-adenosyl-L-methionine-dependent methyltransferases"/>
    <property type="match status" value="1"/>
</dbReference>
<evidence type="ECO:0000256" key="5">
    <source>
        <dbReference type="SAM" id="MobiDB-lite"/>
    </source>
</evidence>
<comment type="caution">
    <text evidence="6">The sequence shown here is derived from an EMBL/GenBank/DDBJ whole genome shotgun (WGS) entry which is preliminary data.</text>
</comment>
<evidence type="ECO:0000313" key="7">
    <source>
        <dbReference type="Proteomes" id="UP001165060"/>
    </source>
</evidence>
<evidence type="ECO:0000256" key="2">
    <source>
        <dbReference type="ARBA" id="ARBA00022679"/>
    </source>
</evidence>
<proteinExistence type="inferred from homology"/>
<name>A0ABQ6N006_9STRA</name>
<dbReference type="PANTHER" id="PTHR10509">
    <property type="entry name" value="O-METHYLTRANSFERASE-RELATED"/>
    <property type="match status" value="1"/>
</dbReference>
<feature type="compositionally biased region" description="Low complexity" evidence="5">
    <location>
        <begin position="103"/>
        <end position="123"/>
    </location>
</feature>
<feature type="compositionally biased region" description="Pro residues" evidence="5">
    <location>
        <begin position="1"/>
        <end position="11"/>
    </location>
</feature>
<organism evidence="6 7">
    <name type="scientific">Tetraparma gracilis</name>
    <dbReference type="NCBI Taxonomy" id="2962635"/>
    <lineage>
        <taxon>Eukaryota</taxon>
        <taxon>Sar</taxon>
        <taxon>Stramenopiles</taxon>
        <taxon>Ochrophyta</taxon>
        <taxon>Bolidophyceae</taxon>
        <taxon>Parmales</taxon>
        <taxon>Triparmaceae</taxon>
        <taxon>Tetraparma</taxon>
    </lineage>
</organism>
<keyword evidence="2" id="KW-0808">Transferase</keyword>
<gene>
    <name evidence="6" type="ORF">TeGR_g390</name>
</gene>
<comment type="similarity">
    <text evidence="4">Belongs to the class I-like SAM-binding methyltransferase superfamily. Cation-dependent O-methyltransferase family.</text>
</comment>
<keyword evidence="1" id="KW-0489">Methyltransferase</keyword>
<sequence>MASPPSSPPPASSGEKRGAPRMSKAERKRARKAGREAKAPPPPADDAGAAAPPAAEPAEKKKKKKKNKAMSRHAAYGDKPAPEGADAAAAAAAPPPPAPSAPSAPSSLEQYASLHSSPEPPLLSSLRSATAAAFPHAQHMLSGSLQGRLLRALAGLKGGGRALEIGTFTGYASLCLAEDRRVREVVTCEIDGEAAGVAREHFGRAEAGKKIRLEVGPAMDTLRKLEAEGGEPFDIVFIDADKRGYRGYVEALLSGSLLAPDALLLADNVLFKGLVLNSLPAAKAGRKKLSYWAARHQDIADDLHGFNEWVNEDPRVEATLVPLRDGITIIRRVS</sequence>
<evidence type="ECO:0008006" key="8">
    <source>
        <dbReference type="Google" id="ProtNLM"/>
    </source>
</evidence>
<feature type="region of interest" description="Disordered" evidence="5">
    <location>
        <begin position="1"/>
        <end position="123"/>
    </location>
</feature>
<reference evidence="6 7" key="1">
    <citation type="journal article" date="2023" name="Commun. Biol.">
        <title>Genome analysis of Parmales, the sister group of diatoms, reveals the evolutionary specialization of diatoms from phago-mixotrophs to photoautotrophs.</title>
        <authorList>
            <person name="Ban H."/>
            <person name="Sato S."/>
            <person name="Yoshikawa S."/>
            <person name="Yamada K."/>
            <person name="Nakamura Y."/>
            <person name="Ichinomiya M."/>
            <person name="Sato N."/>
            <person name="Blanc-Mathieu R."/>
            <person name="Endo H."/>
            <person name="Kuwata A."/>
            <person name="Ogata H."/>
        </authorList>
    </citation>
    <scope>NUCLEOTIDE SEQUENCE [LARGE SCALE GENOMIC DNA]</scope>
</reference>
<dbReference type="Gene3D" id="3.40.50.150">
    <property type="entry name" value="Vaccinia Virus protein VP39"/>
    <property type="match status" value="1"/>
</dbReference>